<proteinExistence type="predicted"/>
<dbReference type="AlphaFoldDB" id="A0A426YVG4"/>
<evidence type="ECO:0000313" key="1">
    <source>
        <dbReference type="EMBL" id="RRT55716.1"/>
    </source>
</evidence>
<reference evidence="1 2" key="1">
    <citation type="journal article" date="2014" name="Agronomy (Basel)">
        <title>A Draft Genome Sequence for Ensete ventricosum, the Drought-Tolerant Tree Against Hunger.</title>
        <authorList>
            <person name="Harrison J."/>
            <person name="Moore K.A."/>
            <person name="Paszkiewicz K."/>
            <person name="Jones T."/>
            <person name="Grant M."/>
            <person name="Ambacheew D."/>
            <person name="Muzemil S."/>
            <person name="Studholme D.J."/>
        </authorList>
    </citation>
    <scope>NUCLEOTIDE SEQUENCE [LARGE SCALE GENOMIC DNA]</scope>
</reference>
<evidence type="ECO:0000313" key="2">
    <source>
        <dbReference type="Proteomes" id="UP000287651"/>
    </source>
</evidence>
<gene>
    <name evidence="1" type="ORF">B296_00033224</name>
</gene>
<name>A0A426YVG4_ENSVE</name>
<comment type="caution">
    <text evidence="1">The sequence shown here is derived from an EMBL/GenBank/DDBJ whole genome shotgun (WGS) entry which is preliminary data.</text>
</comment>
<sequence>MVSHTSMVLRKNVTVVNFARRHAQSRVWIDFSCTVSEIQNIGLSRSISPW</sequence>
<accession>A0A426YVG4</accession>
<dbReference type="EMBL" id="AMZH03009959">
    <property type="protein sequence ID" value="RRT55716.1"/>
    <property type="molecule type" value="Genomic_DNA"/>
</dbReference>
<protein>
    <submittedName>
        <fullName evidence="1">Uncharacterized protein</fullName>
    </submittedName>
</protein>
<organism evidence="1 2">
    <name type="scientific">Ensete ventricosum</name>
    <name type="common">Abyssinian banana</name>
    <name type="synonym">Musa ensete</name>
    <dbReference type="NCBI Taxonomy" id="4639"/>
    <lineage>
        <taxon>Eukaryota</taxon>
        <taxon>Viridiplantae</taxon>
        <taxon>Streptophyta</taxon>
        <taxon>Embryophyta</taxon>
        <taxon>Tracheophyta</taxon>
        <taxon>Spermatophyta</taxon>
        <taxon>Magnoliopsida</taxon>
        <taxon>Liliopsida</taxon>
        <taxon>Zingiberales</taxon>
        <taxon>Musaceae</taxon>
        <taxon>Ensete</taxon>
    </lineage>
</organism>
<dbReference type="Proteomes" id="UP000287651">
    <property type="component" value="Unassembled WGS sequence"/>
</dbReference>